<protein>
    <recommendedName>
        <fullName evidence="5">VIT family protein</fullName>
    </recommendedName>
</protein>
<evidence type="ECO:0000256" key="1">
    <source>
        <dbReference type="SAM" id="MobiDB-lite"/>
    </source>
</evidence>
<keyword evidence="2" id="KW-1133">Transmembrane helix</keyword>
<proteinExistence type="predicted"/>
<dbReference type="Proteomes" id="UP001595909">
    <property type="component" value="Unassembled WGS sequence"/>
</dbReference>
<evidence type="ECO:0000313" key="3">
    <source>
        <dbReference type="EMBL" id="MFC4831256.1"/>
    </source>
</evidence>
<evidence type="ECO:0000313" key="4">
    <source>
        <dbReference type="Proteomes" id="UP001595909"/>
    </source>
</evidence>
<sequence length="175" mass="17640">MAVAPEGSGTATGGHGDLGPHTRAKLRATLTGSIFAMSVLAYLGDHETTLTKAVLTVVGTGLVIFFGEAYAGLFSMALASVRALPAAEVRHELSACSMAAAPGVLAGAFLLIADVLGTTVPTAIDVALWLGVLTLVAVSVIEARGSHRSPLFRVGSVAASVVLGVGIIVLKAQLH</sequence>
<comment type="caution">
    <text evidence="3">The sequence shown here is derived from an EMBL/GenBank/DDBJ whole genome shotgun (WGS) entry which is preliminary data.</text>
</comment>
<evidence type="ECO:0000256" key="2">
    <source>
        <dbReference type="SAM" id="Phobius"/>
    </source>
</evidence>
<keyword evidence="2" id="KW-0472">Membrane</keyword>
<feature type="transmembrane region" description="Helical" evidence="2">
    <location>
        <begin position="119"/>
        <end position="138"/>
    </location>
</feature>
<feature type="transmembrane region" description="Helical" evidence="2">
    <location>
        <begin position="93"/>
        <end position="113"/>
    </location>
</feature>
<keyword evidence="2" id="KW-0812">Transmembrane</keyword>
<organism evidence="3 4">
    <name type="scientific">Actinomycetospora chibensis</name>
    <dbReference type="NCBI Taxonomy" id="663606"/>
    <lineage>
        <taxon>Bacteria</taxon>
        <taxon>Bacillati</taxon>
        <taxon>Actinomycetota</taxon>
        <taxon>Actinomycetes</taxon>
        <taxon>Pseudonocardiales</taxon>
        <taxon>Pseudonocardiaceae</taxon>
        <taxon>Actinomycetospora</taxon>
    </lineage>
</organism>
<keyword evidence="4" id="KW-1185">Reference proteome</keyword>
<gene>
    <name evidence="3" type="ORF">ACFPEL_02430</name>
</gene>
<accession>A0ABV9RAR2</accession>
<evidence type="ECO:0008006" key="5">
    <source>
        <dbReference type="Google" id="ProtNLM"/>
    </source>
</evidence>
<dbReference type="EMBL" id="JBHSIM010000003">
    <property type="protein sequence ID" value="MFC4831256.1"/>
    <property type="molecule type" value="Genomic_DNA"/>
</dbReference>
<feature type="transmembrane region" description="Helical" evidence="2">
    <location>
        <begin position="150"/>
        <end position="170"/>
    </location>
</feature>
<feature type="transmembrane region" description="Helical" evidence="2">
    <location>
        <begin position="26"/>
        <end position="43"/>
    </location>
</feature>
<feature type="region of interest" description="Disordered" evidence="1">
    <location>
        <begin position="1"/>
        <end position="20"/>
    </location>
</feature>
<reference evidence="4" key="1">
    <citation type="journal article" date="2019" name="Int. J. Syst. Evol. Microbiol.">
        <title>The Global Catalogue of Microorganisms (GCM) 10K type strain sequencing project: providing services to taxonomists for standard genome sequencing and annotation.</title>
        <authorList>
            <consortium name="The Broad Institute Genomics Platform"/>
            <consortium name="The Broad Institute Genome Sequencing Center for Infectious Disease"/>
            <person name="Wu L."/>
            <person name="Ma J."/>
        </authorList>
    </citation>
    <scope>NUCLEOTIDE SEQUENCE [LARGE SCALE GENOMIC DNA]</scope>
    <source>
        <strain evidence="4">CCUG 50347</strain>
    </source>
</reference>
<dbReference type="RefSeq" id="WP_274186867.1">
    <property type="nucleotide sequence ID" value="NZ_BAABHN010000003.1"/>
</dbReference>
<name>A0ABV9RAR2_9PSEU</name>
<feature type="transmembrane region" description="Helical" evidence="2">
    <location>
        <begin position="55"/>
        <end position="81"/>
    </location>
</feature>